<keyword evidence="3" id="KW-1185">Reference proteome</keyword>
<comment type="caution">
    <text evidence="2">The sequence shown here is derived from an EMBL/GenBank/DDBJ whole genome shotgun (WGS) entry which is preliminary data.</text>
</comment>
<feature type="non-terminal residue" evidence="2">
    <location>
        <position position="1"/>
    </location>
</feature>
<sequence>TPPAGQTRGLGDRTRASLGGGAAVADAISSVVGAGGSRASTADSEKLPKDEVRRKEEESPEEVKRDMRKPLGKLPSLGVVGAGAAGKDLLPPMRSSGLSPSNSGNRSEEVSLGEGRGASKSGEALDEAVASGTLSSPTQQAGTATSRKLLGGIGTSAMAALAGSALAGSSDAKRSASGSPATSVNGSPE</sequence>
<evidence type="ECO:0000313" key="3">
    <source>
        <dbReference type="Proteomes" id="UP000654075"/>
    </source>
</evidence>
<evidence type="ECO:0000256" key="1">
    <source>
        <dbReference type="SAM" id="MobiDB-lite"/>
    </source>
</evidence>
<feature type="compositionally biased region" description="Basic and acidic residues" evidence="1">
    <location>
        <begin position="43"/>
        <end position="69"/>
    </location>
</feature>
<feature type="region of interest" description="Disordered" evidence="1">
    <location>
        <begin position="164"/>
        <end position="189"/>
    </location>
</feature>
<evidence type="ECO:0000313" key="2">
    <source>
        <dbReference type="EMBL" id="CAE8609993.1"/>
    </source>
</evidence>
<feature type="compositionally biased region" description="Polar residues" evidence="1">
    <location>
        <begin position="96"/>
        <end position="105"/>
    </location>
</feature>
<proteinExistence type="predicted"/>
<organism evidence="2 3">
    <name type="scientific">Polarella glacialis</name>
    <name type="common">Dinoflagellate</name>
    <dbReference type="NCBI Taxonomy" id="89957"/>
    <lineage>
        <taxon>Eukaryota</taxon>
        <taxon>Sar</taxon>
        <taxon>Alveolata</taxon>
        <taxon>Dinophyceae</taxon>
        <taxon>Suessiales</taxon>
        <taxon>Suessiaceae</taxon>
        <taxon>Polarella</taxon>
    </lineage>
</organism>
<dbReference type="EMBL" id="CAJNNV010024487">
    <property type="protein sequence ID" value="CAE8609993.1"/>
    <property type="molecule type" value="Genomic_DNA"/>
</dbReference>
<feature type="region of interest" description="Disordered" evidence="1">
    <location>
        <begin position="1"/>
        <end position="21"/>
    </location>
</feature>
<feature type="non-terminal residue" evidence="2">
    <location>
        <position position="189"/>
    </location>
</feature>
<accession>A0A813FBW3</accession>
<protein>
    <submittedName>
        <fullName evidence="2">Uncharacterized protein</fullName>
    </submittedName>
</protein>
<name>A0A813FBW3_POLGL</name>
<reference evidence="2" key="1">
    <citation type="submission" date="2021-02" db="EMBL/GenBank/DDBJ databases">
        <authorList>
            <person name="Dougan E. K."/>
            <person name="Rhodes N."/>
            <person name="Thang M."/>
            <person name="Chan C."/>
        </authorList>
    </citation>
    <scope>NUCLEOTIDE SEQUENCE</scope>
</reference>
<dbReference type="AlphaFoldDB" id="A0A813FBW3"/>
<feature type="compositionally biased region" description="Polar residues" evidence="1">
    <location>
        <begin position="176"/>
        <end position="189"/>
    </location>
</feature>
<gene>
    <name evidence="2" type="ORF">PGLA1383_LOCUS27821</name>
</gene>
<feature type="region of interest" description="Disordered" evidence="1">
    <location>
        <begin position="33"/>
        <end position="147"/>
    </location>
</feature>
<dbReference type="Proteomes" id="UP000654075">
    <property type="component" value="Unassembled WGS sequence"/>
</dbReference>
<feature type="compositionally biased region" description="Polar residues" evidence="1">
    <location>
        <begin position="132"/>
        <end position="146"/>
    </location>
</feature>